<dbReference type="AlphaFoldDB" id="A0A367VZJ6"/>
<keyword evidence="1" id="KW-0732">Signal</keyword>
<reference evidence="3 4" key="1">
    <citation type="submission" date="2014-07" db="EMBL/GenBank/DDBJ databases">
        <title>Draft genome sequence of Thalassospira profundimaris 35.</title>
        <authorList>
            <person name="Lai Q."/>
            <person name="Shao Z."/>
        </authorList>
    </citation>
    <scope>NUCLEOTIDE SEQUENCE [LARGE SCALE GENOMIC DNA]</scope>
    <source>
        <strain evidence="3 4">35</strain>
    </source>
</reference>
<evidence type="ECO:0000259" key="2">
    <source>
        <dbReference type="Pfam" id="PF00497"/>
    </source>
</evidence>
<evidence type="ECO:0000313" key="4">
    <source>
        <dbReference type="Proteomes" id="UP000253226"/>
    </source>
</evidence>
<dbReference type="Gene3D" id="3.40.190.10">
    <property type="entry name" value="Periplasmic binding protein-like II"/>
    <property type="match status" value="2"/>
</dbReference>
<name>A0A367VZJ6_9PROT</name>
<dbReference type="SUPFAM" id="SSF53850">
    <property type="entry name" value="Periplasmic binding protein-like II"/>
    <property type="match status" value="1"/>
</dbReference>
<dbReference type="Proteomes" id="UP000253226">
    <property type="component" value="Unassembled WGS sequence"/>
</dbReference>
<gene>
    <name evidence="3" type="ORF">TH19_19750</name>
</gene>
<dbReference type="Pfam" id="PF00497">
    <property type="entry name" value="SBP_bac_3"/>
    <property type="match status" value="1"/>
</dbReference>
<protein>
    <recommendedName>
        <fullName evidence="2">Solute-binding protein family 3/N-terminal domain-containing protein</fullName>
    </recommendedName>
</protein>
<dbReference type="InterPro" id="IPR001638">
    <property type="entry name" value="Solute-binding_3/MltF_N"/>
</dbReference>
<feature type="domain" description="Solute-binding protein family 3/N-terminal" evidence="2">
    <location>
        <begin position="31"/>
        <end position="234"/>
    </location>
</feature>
<dbReference type="PANTHER" id="PTHR35936:SF35">
    <property type="entry name" value="L-CYSTINE-BINDING PROTEIN TCYJ"/>
    <property type="match status" value="1"/>
</dbReference>
<organism evidence="3 4">
    <name type="scientific">Thalassospira profundimaris</name>
    <dbReference type="NCBI Taxonomy" id="502049"/>
    <lineage>
        <taxon>Bacteria</taxon>
        <taxon>Pseudomonadati</taxon>
        <taxon>Pseudomonadota</taxon>
        <taxon>Alphaproteobacteria</taxon>
        <taxon>Rhodospirillales</taxon>
        <taxon>Thalassospiraceae</taxon>
        <taxon>Thalassospira</taxon>
    </lineage>
</organism>
<evidence type="ECO:0000313" key="3">
    <source>
        <dbReference type="EMBL" id="RCK32158.1"/>
    </source>
</evidence>
<evidence type="ECO:0000256" key="1">
    <source>
        <dbReference type="ARBA" id="ARBA00022729"/>
    </source>
</evidence>
<dbReference type="PANTHER" id="PTHR35936">
    <property type="entry name" value="MEMBRANE-BOUND LYTIC MUREIN TRANSGLYCOSYLASE F"/>
    <property type="match status" value="1"/>
</dbReference>
<sequence>MKNIATCLVLIVICLAPGLGRAEEHIRLCFEEWAPFAETREGVARGIQVDIMQQAFDRAGLPVSFEEMPYVRCRQDVKQGRYDGILASSYEYDLFPVGLSVLRWEMAVFVHEDYPASIFASLDDFLGLQVGIVDGYDYGDDIMGRRNEWDVQDAPDALFNLRKLAKKRIDFTFADILWGNSVKRRENLPVKALFPTISSVPQYTYFNDDHAVLIPRIEAAMQEMKEDGTIETIYLRETGLGIPSRWLAQ</sequence>
<dbReference type="EMBL" id="JPWF01000017">
    <property type="protein sequence ID" value="RCK32158.1"/>
    <property type="molecule type" value="Genomic_DNA"/>
</dbReference>
<accession>A0A367VZJ6</accession>
<proteinExistence type="predicted"/>
<dbReference type="RefSeq" id="WP_114103960.1">
    <property type="nucleotide sequence ID" value="NZ_JPWF01000017.1"/>
</dbReference>
<comment type="caution">
    <text evidence="3">The sequence shown here is derived from an EMBL/GenBank/DDBJ whole genome shotgun (WGS) entry which is preliminary data.</text>
</comment>
<dbReference type="OrthoDB" id="7338214at2"/>